<sequence>MSNVLAFRQPDTVRPEATGKGFALMHRQFMDSKLYKDSQAVHLWLHLILKANYSPVVVKTDLGEMMVGRGQMITGRPTLVSETFIPDNKVKSLLRSFETKGMLKIEAVGRKFSLLTILKYDDFQSINCPTDVQRLSNASTTNNAALSVDCPTDVQRLSINNNITNNLLLNSNKSPSACAEDQPKQGEIQKPKTEKSKPAFSCQDVVDVFHEVLPEAKGVRALTDKRRNLMRTFWGKASKITRQLDGAPFTLDSWKSYLTYISTNCRWMLEDRPDTRSGKTWQKKGLEYFLNDETYLQVREGAKDDR</sequence>
<evidence type="ECO:0000313" key="2">
    <source>
        <dbReference type="EMBL" id="ELI8104594.1"/>
    </source>
</evidence>
<evidence type="ECO:0000256" key="1">
    <source>
        <dbReference type="SAM" id="MobiDB-lite"/>
    </source>
</evidence>
<accession>A0AAD2V338</accession>
<reference evidence="2" key="1">
    <citation type="submission" date="2023-02" db="EMBL/GenBank/DDBJ databases">
        <authorList>
            <person name="Ashton P.M."/>
            <person name="Dallman T."/>
            <person name="Nair S."/>
            <person name="De Pinna E."/>
            <person name="Peters T."/>
            <person name="Grant K."/>
        </authorList>
    </citation>
    <scope>NUCLEOTIDE SEQUENCE</scope>
    <source>
        <strain evidence="2">01103883</strain>
    </source>
</reference>
<proteinExistence type="predicted"/>
<dbReference type="RefSeq" id="WP_057643409.1">
    <property type="nucleotide sequence ID" value="NZ_JBGEEJ010000029.1"/>
</dbReference>
<dbReference type="Proteomes" id="UP001182355">
    <property type="component" value="Unassembled WGS sequence"/>
</dbReference>
<dbReference type="AlphaFoldDB" id="A0AAD2V338"/>
<name>A0AAD2V338_YEREN</name>
<feature type="region of interest" description="Disordered" evidence="1">
    <location>
        <begin position="174"/>
        <end position="195"/>
    </location>
</feature>
<comment type="caution">
    <text evidence="2">The sequence shown here is derived from an EMBL/GenBank/DDBJ whole genome shotgun (WGS) entry which is preliminary data.</text>
</comment>
<organism evidence="2 3">
    <name type="scientific">Yersinia enterocolitica</name>
    <dbReference type="NCBI Taxonomy" id="630"/>
    <lineage>
        <taxon>Bacteria</taxon>
        <taxon>Pseudomonadati</taxon>
        <taxon>Pseudomonadota</taxon>
        <taxon>Gammaproteobacteria</taxon>
        <taxon>Enterobacterales</taxon>
        <taxon>Yersiniaceae</taxon>
        <taxon>Yersinia</taxon>
    </lineage>
</organism>
<dbReference type="EMBL" id="ABNAVX010000056">
    <property type="protein sequence ID" value="ELI8104594.1"/>
    <property type="molecule type" value="Genomic_DNA"/>
</dbReference>
<protein>
    <submittedName>
        <fullName evidence="2">DNA replication protein</fullName>
    </submittedName>
</protein>
<evidence type="ECO:0000313" key="3">
    <source>
        <dbReference type="Proteomes" id="UP001182355"/>
    </source>
</evidence>
<feature type="compositionally biased region" description="Basic and acidic residues" evidence="1">
    <location>
        <begin position="181"/>
        <end position="195"/>
    </location>
</feature>
<gene>
    <name evidence="2" type="ORF">RSF11_004372</name>
</gene>